<name>A0A915DNU2_9BILA</name>
<dbReference type="PANTHER" id="PTHR21523:SF37">
    <property type="entry name" value="MLT-TEN (MLT-10) RELATED"/>
    <property type="match status" value="1"/>
</dbReference>
<evidence type="ECO:0000313" key="1">
    <source>
        <dbReference type="Proteomes" id="UP000887574"/>
    </source>
</evidence>
<dbReference type="Pfam" id="PF04870">
    <property type="entry name" value="Moulting_cycle"/>
    <property type="match status" value="1"/>
</dbReference>
<dbReference type="Proteomes" id="UP000887574">
    <property type="component" value="Unplaced"/>
</dbReference>
<dbReference type="PANTHER" id="PTHR21523">
    <property type="match status" value="1"/>
</dbReference>
<dbReference type="AlphaFoldDB" id="A0A915DNU2"/>
<dbReference type="WBParaSite" id="jg21963">
    <property type="protein sequence ID" value="jg21963"/>
    <property type="gene ID" value="jg21963"/>
</dbReference>
<evidence type="ECO:0000313" key="2">
    <source>
        <dbReference type="WBParaSite" id="jg21963"/>
    </source>
</evidence>
<accession>A0A915DNU2</accession>
<organism evidence="1 2">
    <name type="scientific">Ditylenchus dipsaci</name>
    <dbReference type="NCBI Taxonomy" id="166011"/>
    <lineage>
        <taxon>Eukaryota</taxon>
        <taxon>Metazoa</taxon>
        <taxon>Ecdysozoa</taxon>
        <taxon>Nematoda</taxon>
        <taxon>Chromadorea</taxon>
        <taxon>Rhabditida</taxon>
        <taxon>Tylenchina</taxon>
        <taxon>Tylenchomorpha</taxon>
        <taxon>Sphaerularioidea</taxon>
        <taxon>Anguinidae</taxon>
        <taxon>Anguininae</taxon>
        <taxon>Ditylenchus</taxon>
    </lineage>
</organism>
<reference evidence="2" key="1">
    <citation type="submission" date="2022-11" db="UniProtKB">
        <authorList>
            <consortium name="WormBaseParasite"/>
        </authorList>
    </citation>
    <scope>IDENTIFICATION</scope>
</reference>
<sequence>MQNVPMKTEEGLQMVQHWMDQAIGVFMAAVANKRLKTQPKHVIDEFGVCSNKAQTIPMQAKCVSRLLKDQITGRKFLKKKKTVWPSSTRLRKYNSKKAIHMSERRSGKKSWIGGLHVKKYTDQNYRAKRNVVSTRKDYQLKSPNDGRMTPLGSVAHMLMKAVLASKNKTQTKPWQETVQRIRDSNTKRKLIKKRLEEESIENMEQFAFRGMKSRGMVGEDLNEIIEDPKRLKDFLTKKRSQKSKEPSTRLMNLLREGFKLGYTISGKNASKFDDKNLKIASPRFLSVVPENEDNKDNELDFLSPSLFSLHNQGKGLENLTSLPSLVKGFSSKDQQAWLDLIMEAAGVVEEAEKIEEKFSDKNERKIDLFEKLCQNFSKDQVKEMNKTGFAMLSPKQLEMLYGSESPYNNSKALKQFSQLNNSVIHQHIEDEVSRTAEMKSFKIRLKQIVLSPVSFTVIGPSSKSRDFKSCYIQSCYTCTICIGPIHIVAPIVCACNLIPRALGH</sequence>
<dbReference type="InterPro" id="IPR006954">
    <property type="entry name" value="Mlt-10-like"/>
</dbReference>
<proteinExistence type="predicted"/>
<protein>
    <submittedName>
        <fullName evidence="2">Uncharacterized protein</fullName>
    </submittedName>
</protein>
<keyword evidence="1" id="KW-1185">Reference proteome</keyword>